<feature type="domain" description="Restriction of telomere capping protein 4 C-terminal" evidence="8">
    <location>
        <begin position="116"/>
        <end position="252"/>
    </location>
</feature>
<dbReference type="InterPro" id="IPR028094">
    <property type="entry name" value="RTC4_C"/>
</dbReference>
<accession>A0A1C7M9K2</accession>
<evidence type="ECO:0000256" key="2">
    <source>
        <dbReference type="ARBA" id="ARBA00004123"/>
    </source>
</evidence>
<keyword evidence="7" id="KW-0539">Nucleus</keyword>
<dbReference type="InterPro" id="IPR039024">
    <property type="entry name" value="RTC4"/>
</dbReference>
<evidence type="ECO:0000256" key="3">
    <source>
        <dbReference type="ARBA" id="ARBA00004496"/>
    </source>
</evidence>
<dbReference type="GO" id="GO:0005737">
    <property type="term" value="C:cytoplasm"/>
    <property type="evidence" value="ECO:0007669"/>
    <property type="project" value="UniProtKB-SubCell"/>
</dbReference>
<keyword evidence="10" id="KW-1185">Reference proteome</keyword>
<evidence type="ECO:0000259" key="8">
    <source>
        <dbReference type="SMART" id="SM01312"/>
    </source>
</evidence>
<evidence type="ECO:0000256" key="7">
    <source>
        <dbReference type="ARBA" id="ARBA00023242"/>
    </source>
</evidence>
<dbReference type="EMBL" id="LUGG01000011">
    <property type="protein sequence ID" value="OBZ71684.1"/>
    <property type="molecule type" value="Genomic_DNA"/>
</dbReference>
<organism evidence="9 10">
    <name type="scientific">Grifola frondosa</name>
    <name type="common">Maitake</name>
    <name type="synonym">Polyporus frondosus</name>
    <dbReference type="NCBI Taxonomy" id="5627"/>
    <lineage>
        <taxon>Eukaryota</taxon>
        <taxon>Fungi</taxon>
        <taxon>Dikarya</taxon>
        <taxon>Basidiomycota</taxon>
        <taxon>Agaricomycotina</taxon>
        <taxon>Agaricomycetes</taxon>
        <taxon>Polyporales</taxon>
        <taxon>Grifolaceae</taxon>
        <taxon>Grifola</taxon>
    </lineage>
</organism>
<evidence type="ECO:0000256" key="5">
    <source>
        <dbReference type="ARBA" id="ARBA00015162"/>
    </source>
</evidence>
<dbReference type="PANTHER" id="PTHR41391">
    <property type="entry name" value="RESTRICTION OF TELOMERE CAPPING PROTEIN 4"/>
    <property type="match status" value="1"/>
</dbReference>
<comment type="similarity">
    <text evidence="4">Belongs to the RTC4 family.</text>
</comment>
<dbReference type="AlphaFoldDB" id="A0A1C7M9K2"/>
<name>A0A1C7M9K2_GRIFR</name>
<evidence type="ECO:0000313" key="9">
    <source>
        <dbReference type="EMBL" id="OBZ71684.1"/>
    </source>
</evidence>
<dbReference type="GO" id="GO:0005634">
    <property type="term" value="C:nucleus"/>
    <property type="evidence" value="ECO:0007669"/>
    <property type="project" value="UniProtKB-SubCell"/>
</dbReference>
<dbReference type="SMART" id="SM01312">
    <property type="entry name" value="RTC4"/>
    <property type="match status" value="1"/>
</dbReference>
<dbReference type="STRING" id="5627.A0A1C7M9K2"/>
<dbReference type="Pfam" id="PF14474">
    <property type="entry name" value="RTC4"/>
    <property type="match status" value="1"/>
</dbReference>
<keyword evidence="6" id="KW-0963">Cytoplasm</keyword>
<evidence type="ECO:0000256" key="1">
    <source>
        <dbReference type="ARBA" id="ARBA00002738"/>
    </source>
</evidence>
<dbReference type="OrthoDB" id="128308at2759"/>
<sequence length="267" mass="29714">MPSTGCNDRHGRGGDCGGSASEVLLNFNSDTDENYLTLNLNIDPATLCPWYDEQLPLPTNSLGLQAVLGVFIHVCQRHRLKSHQLSHAQLRGWPTQNNWEDIGAHVEALQAQLEAIIEDVDESFLPGKTWTDKDEDEDEEANFEGHSRKGSIFWRDVTRSIKKNGLWKTTSTLGHYGELGFAIIHQKFCNLFPPTSFNPDSVLPVMPINFIQLILVPEAVVSLIMEDLALDCEATIRTMWDSAEYGVTMFPDDGADAINAGEQIIMA</sequence>
<gene>
    <name evidence="9" type="ORF">A0H81_08629</name>
</gene>
<evidence type="ECO:0000256" key="6">
    <source>
        <dbReference type="ARBA" id="ARBA00022490"/>
    </source>
</evidence>
<comment type="subcellular location">
    <subcellularLocation>
        <location evidence="3">Cytoplasm</location>
    </subcellularLocation>
    <subcellularLocation>
        <location evidence="2">Nucleus</location>
    </subcellularLocation>
</comment>
<evidence type="ECO:0000256" key="4">
    <source>
        <dbReference type="ARBA" id="ARBA00009461"/>
    </source>
</evidence>
<comment type="caution">
    <text evidence="9">The sequence shown here is derived from an EMBL/GenBank/DDBJ whole genome shotgun (WGS) entry which is preliminary data.</text>
</comment>
<evidence type="ECO:0000313" key="10">
    <source>
        <dbReference type="Proteomes" id="UP000092993"/>
    </source>
</evidence>
<dbReference type="PANTHER" id="PTHR41391:SF1">
    <property type="entry name" value="RESTRICTION OF TELOMERE CAPPING PROTEIN 4"/>
    <property type="match status" value="1"/>
</dbReference>
<dbReference type="Proteomes" id="UP000092993">
    <property type="component" value="Unassembled WGS sequence"/>
</dbReference>
<protein>
    <recommendedName>
        <fullName evidence="5">Restriction of telomere capping protein 4</fullName>
    </recommendedName>
</protein>
<proteinExistence type="inferred from homology"/>
<comment type="function">
    <text evidence="1">May be involved in a process influencing telomere capping.</text>
</comment>
<reference evidence="9 10" key="1">
    <citation type="submission" date="2016-03" db="EMBL/GenBank/DDBJ databases">
        <title>Whole genome sequencing of Grifola frondosa 9006-11.</title>
        <authorList>
            <person name="Min B."/>
            <person name="Park H."/>
            <person name="Kim J.-G."/>
            <person name="Cho H."/>
            <person name="Oh Y.-L."/>
            <person name="Kong W.-S."/>
            <person name="Choi I.-G."/>
        </authorList>
    </citation>
    <scope>NUCLEOTIDE SEQUENCE [LARGE SCALE GENOMIC DNA]</scope>
    <source>
        <strain evidence="9 10">9006-11</strain>
    </source>
</reference>